<dbReference type="RefSeq" id="WP_135622545.1">
    <property type="nucleotide sequence ID" value="NZ_RQGD01000014.1"/>
</dbReference>
<dbReference type="Proteomes" id="UP000297693">
    <property type="component" value="Unassembled WGS sequence"/>
</dbReference>
<protein>
    <submittedName>
        <fullName evidence="1">DUF1564 family protein</fullName>
    </submittedName>
</protein>
<dbReference type="EMBL" id="RQGD01000014">
    <property type="protein sequence ID" value="TGL61887.1"/>
    <property type="molecule type" value="Genomic_DNA"/>
</dbReference>
<evidence type="ECO:0000313" key="1">
    <source>
        <dbReference type="EMBL" id="TGL61887.1"/>
    </source>
</evidence>
<organism evidence="1 2">
    <name type="scientific">Leptospira ognonensis</name>
    <dbReference type="NCBI Taxonomy" id="2484945"/>
    <lineage>
        <taxon>Bacteria</taxon>
        <taxon>Pseudomonadati</taxon>
        <taxon>Spirochaetota</taxon>
        <taxon>Spirochaetia</taxon>
        <taxon>Leptospirales</taxon>
        <taxon>Leptospiraceae</taxon>
        <taxon>Leptospira</taxon>
    </lineage>
</organism>
<dbReference type="AlphaFoldDB" id="A0A4R9K884"/>
<evidence type="ECO:0000313" key="2">
    <source>
        <dbReference type="Proteomes" id="UP000297693"/>
    </source>
</evidence>
<dbReference type="OrthoDB" id="326147at2"/>
<keyword evidence="2" id="KW-1185">Reference proteome</keyword>
<proteinExistence type="predicted"/>
<comment type="caution">
    <text evidence="1">The sequence shown here is derived from an EMBL/GenBank/DDBJ whole genome shotgun (WGS) entry which is preliminary data.</text>
</comment>
<reference evidence="1" key="1">
    <citation type="journal article" date="2019" name="PLoS Negl. Trop. Dis.">
        <title>Revisiting the worldwide diversity of Leptospira species in the environment.</title>
        <authorList>
            <person name="Vincent A.T."/>
            <person name="Schiettekatte O."/>
            <person name="Bourhy P."/>
            <person name="Veyrier F.J."/>
            <person name="Picardeau M."/>
        </authorList>
    </citation>
    <scope>NUCLEOTIDE SEQUENCE [LARGE SCALE GENOMIC DNA]</scope>
    <source>
        <strain evidence="1">201702476</strain>
    </source>
</reference>
<dbReference type="InterPro" id="IPR011458">
    <property type="entry name" value="DUF1564"/>
</dbReference>
<name>A0A4R9K884_9LEPT</name>
<dbReference type="Pfam" id="PF07600">
    <property type="entry name" value="DUF1564"/>
    <property type="match status" value="1"/>
</dbReference>
<sequence>MIKSFTFNGIDYAHGSFHRPRTKRKENFLLFEESRVTSFLIPEIYFRRYFQNQSNYNAIIKHLIEESSSTLIFGAQFSRKSTLAKTYQDPGQSLRKVSCRIEEHLLLELEGISQFYRISRCLLLSTMLQLKAMGWLNLMRKFGIVRSTTSPKEFAFSLRVFPTRNPRPIYVTELIEIPDDQ</sequence>
<gene>
    <name evidence="1" type="ORF">EHQ58_04580</name>
</gene>
<accession>A0A4R9K884</accession>